<organism evidence="3 4">
    <name type="scientific">Favolaschia claudopus</name>
    <dbReference type="NCBI Taxonomy" id="2862362"/>
    <lineage>
        <taxon>Eukaryota</taxon>
        <taxon>Fungi</taxon>
        <taxon>Dikarya</taxon>
        <taxon>Basidiomycota</taxon>
        <taxon>Agaricomycotina</taxon>
        <taxon>Agaricomycetes</taxon>
        <taxon>Agaricomycetidae</taxon>
        <taxon>Agaricales</taxon>
        <taxon>Marasmiineae</taxon>
        <taxon>Mycenaceae</taxon>
        <taxon>Favolaschia</taxon>
    </lineage>
</organism>
<evidence type="ECO:0000256" key="2">
    <source>
        <dbReference type="SAM" id="SignalP"/>
    </source>
</evidence>
<accession>A0AAV9ZVF9</accession>
<comment type="caution">
    <text evidence="3">The sequence shown here is derived from an EMBL/GenBank/DDBJ whole genome shotgun (WGS) entry which is preliminary data.</text>
</comment>
<reference evidence="3 4" key="1">
    <citation type="journal article" date="2024" name="J Genomics">
        <title>Draft genome sequencing and assembly of Favolaschia claudopus CIRM-BRFM 2984 isolated from oak limbs.</title>
        <authorList>
            <person name="Navarro D."/>
            <person name="Drula E."/>
            <person name="Chaduli D."/>
            <person name="Cazenave R."/>
            <person name="Ahrendt S."/>
            <person name="Wang J."/>
            <person name="Lipzen A."/>
            <person name="Daum C."/>
            <person name="Barry K."/>
            <person name="Grigoriev I.V."/>
            <person name="Favel A."/>
            <person name="Rosso M.N."/>
            <person name="Martin F."/>
        </authorList>
    </citation>
    <scope>NUCLEOTIDE SEQUENCE [LARGE SCALE GENOMIC DNA]</scope>
    <source>
        <strain evidence="3 4">CIRM-BRFM 2984</strain>
    </source>
</reference>
<feature type="compositionally biased region" description="Basic and acidic residues" evidence="1">
    <location>
        <begin position="91"/>
        <end position="101"/>
    </location>
</feature>
<feature type="region of interest" description="Disordered" evidence="1">
    <location>
        <begin position="66"/>
        <end position="110"/>
    </location>
</feature>
<evidence type="ECO:0000313" key="4">
    <source>
        <dbReference type="Proteomes" id="UP001362999"/>
    </source>
</evidence>
<dbReference type="AlphaFoldDB" id="A0AAV9ZVF9"/>
<evidence type="ECO:0000256" key="1">
    <source>
        <dbReference type="SAM" id="MobiDB-lite"/>
    </source>
</evidence>
<keyword evidence="2" id="KW-0732">Signal</keyword>
<feature type="chain" id="PRO_5043631475" evidence="2">
    <location>
        <begin position="32"/>
        <end position="110"/>
    </location>
</feature>
<feature type="signal peptide" evidence="2">
    <location>
        <begin position="1"/>
        <end position="31"/>
    </location>
</feature>
<dbReference type="EMBL" id="JAWWNJ010000107">
    <property type="protein sequence ID" value="KAK6992771.1"/>
    <property type="molecule type" value="Genomic_DNA"/>
</dbReference>
<evidence type="ECO:0000313" key="3">
    <source>
        <dbReference type="EMBL" id="KAK6992771.1"/>
    </source>
</evidence>
<gene>
    <name evidence="3" type="ORF">R3P38DRAFT_3225087</name>
</gene>
<dbReference type="Proteomes" id="UP001362999">
    <property type="component" value="Unassembled WGS sequence"/>
</dbReference>
<protein>
    <submittedName>
        <fullName evidence="3">Uncharacterized protein</fullName>
    </submittedName>
</protein>
<proteinExistence type="predicted"/>
<keyword evidence="4" id="KW-1185">Reference proteome</keyword>
<name>A0AAV9ZVF9_9AGAR</name>
<sequence length="110" mass="11963">MEDWEEFGTMTGKNGLLLYLGGLLWWGEAVCETGEESGLLRGEWEAAVKEVASVLAVTVKAVKKSTDMPRVQGTEQVGPSKRKRAGLAAGVDKENVDSARELRKRTKVVA</sequence>